<comment type="caution">
    <text evidence="1">The sequence shown here is derived from an EMBL/GenBank/DDBJ whole genome shotgun (WGS) entry which is preliminary data.</text>
</comment>
<sequence length="85" mass="9536">MVSLALRQIFSEKGHNGSKSSRTFYLSMFEYIQRKGKEKGLWIDDQTGAVIHDVQQAESFIASGMLKRSTAMTNSNLQSSFILTS</sequence>
<keyword evidence="2" id="KW-1185">Reference proteome</keyword>
<dbReference type="AlphaFoldDB" id="A0A2U1N3K0"/>
<organism evidence="1 2">
    <name type="scientific">Artemisia annua</name>
    <name type="common">Sweet wormwood</name>
    <dbReference type="NCBI Taxonomy" id="35608"/>
    <lineage>
        <taxon>Eukaryota</taxon>
        <taxon>Viridiplantae</taxon>
        <taxon>Streptophyta</taxon>
        <taxon>Embryophyta</taxon>
        <taxon>Tracheophyta</taxon>
        <taxon>Spermatophyta</taxon>
        <taxon>Magnoliopsida</taxon>
        <taxon>eudicotyledons</taxon>
        <taxon>Gunneridae</taxon>
        <taxon>Pentapetalae</taxon>
        <taxon>asterids</taxon>
        <taxon>campanulids</taxon>
        <taxon>Asterales</taxon>
        <taxon>Asteraceae</taxon>
        <taxon>Asteroideae</taxon>
        <taxon>Anthemideae</taxon>
        <taxon>Artemisiinae</taxon>
        <taxon>Artemisia</taxon>
    </lineage>
</organism>
<gene>
    <name evidence="1" type="ORF">CTI12_AA311570</name>
</gene>
<name>A0A2U1N3K0_ARTAN</name>
<proteinExistence type="predicted"/>
<reference evidence="1 2" key="1">
    <citation type="journal article" date="2018" name="Mol. Plant">
        <title>The genome of Artemisia annua provides insight into the evolution of Asteraceae family and artemisinin biosynthesis.</title>
        <authorList>
            <person name="Shen Q."/>
            <person name="Zhang L."/>
            <person name="Liao Z."/>
            <person name="Wang S."/>
            <person name="Yan T."/>
            <person name="Shi P."/>
            <person name="Liu M."/>
            <person name="Fu X."/>
            <person name="Pan Q."/>
            <person name="Wang Y."/>
            <person name="Lv Z."/>
            <person name="Lu X."/>
            <person name="Zhang F."/>
            <person name="Jiang W."/>
            <person name="Ma Y."/>
            <person name="Chen M."/>
            <person name="Hao X."/>
            <person name="Li L."/>
            <person name="Tang Y."/>
            <person name="Lv G."/>
            <person name="Zhou Y."/>
            <person name="Sun X."/>
            <person name="Brodelius P.E."/>
            <person name="Rose J.K.C."/>
            <person name="Tang K."/>
        </authorList>
    </citation>
    <scope>NUCLEOTIDE SEQUENCE [LARGE SCALE GENOMIC DNA]</scope>
    <source>
        <strain evidence="2">cv. Huhao1</strain>
        <tissue evidence="1">Leaf</tissue>
    </source>
</reference>
<evidence type="ECO:0000313" key="1">
    <source>
        <dbReference type="EMBL" id="PWA68088.1"/>
    </source>
</evidence>
<dbReference type="STRING" id="35608.A0A2U1N3K0"/>
<dbReference type="Proteomes" id="UP000245207">
    <property type="component" value="Unassembled WGS sequence"/>
</dbReference>
<dbReference type="InterPro" id="IPR027417">
    <property type="entry name" value="P-loop_NTPase"/>
</dbReference>
<accession>A0A2U1N3K0</accession>
<dbReference type="SUPFAM" id="SSF52540">
    <property type="entry name" value="P-loop containing nucleoside triphosphate hydrolases"/>
    <property type="match status" value="1"/>
</dbReference>
<dbReference type="OrthoDB" id="123929at2759"/>
<evidence type="ECO:0000313" key="2">
    <source>
        <dbReference type="Proteomes" id="UP000245207"/>
    </source>
</evidence>
<dbReference type="EMBL" id="PKPP01003709">
    <property type="protein sequence ID" value="PWA68088.1"/>
    <property type="molecule type" value="Genomic_DNA"/>
</dbReference>
<protein>
    <submittedName>
        <fullName evidence="1">Kinesin, motor domain-containing protein</fullName>
    </submittedName>
</protein>